<accession>A0ABD3QLK8</accession>
<dbReference type="InterPro" id="IPR051044">
    <property type="entry name" value="MAG_DAG_Lipase"/>
</dbReference>
<organism evidence="2 3">
    <name type="scientific">Cyclotella cryptica</name>
    <dbReference type="NCBI Taxonomy" id="29204"/>
    <lineage>
        <taxon>Eukaryota</taxon>
        <taxon>Sar</taxon>
        <taxon>Stramenopiles</taxon>
        <taxon>Ochrophyta</taxon>
        <taxon>Bacillariophyta</taxon>
        <taxon>Coscinodiscophyceae</taxon>
        <taxon>Thalassiosirophycidae</taxon>
        <taxon>Stephanodiscales</taxon>
        <taxon>Stephanodiscaceae</taxon>
        <taxon>Cyclotella</taxon>
    </lineage>
</organism>
<dbReference type="Gene3D" id="3.40.50.1820">
    <property type="entry name" value="alpha/beta hydrolase"/>
    <property type="match status" value="2"/>
</dbReference>
<dbReference type="EMBL" id="JABMIG020000030">
    <property type="protein sequence ID" value="KAL3800806.1"/>
    <property type="molecule type" value="Genomic_DNA"/>
</dbReference>
<evidence type="ECO:0000313" key="2">
    <source>
        <dbReference type="EMBL" id="KAL3800806.1"/>
    </source>
</evidence>
<reference evidence="2 3" key="1">
    <citation type="journal article" date="2020" name="G3 (Bethesda)">
        <title>Improved Reference Genome for Cyclotella cryptica CCMP332, a Model for Cell Wall Morphogenesis, Salinity Adaptation, and Lipid Production in Diatoms (Bacillariophyta).</title>
        <authorList>
            <person name="Roberts W.R."/>
            <person name="Downey K.M."/>
            <person name="Ruck E.C."/>
            <person name="Traller J.C."/>
            <person name="Alverson A.J."/>
        </authorList>
    </citation>
    <scope>NUCLEOTIDE SEQUENCE [LARGE SCALE GENOMIC DNA]</scope>
    <source>
        <strain evidence="2 3">CCMP332</strain>
    </source>
</reference>
<comment type="caution">
    <text evidence="2">The sequence shown here is derived from an EMBL/GenBank/DDBJ whole genome shotgun (WGS) entry which is preliminary data.</text>
</comment>
<dbReference type="Proteomes" id="UP001516023">
    <property type="component" value="Unassembled WGS sequence"/>
</dbReference>
<dbReference type="Pfam" id="PF12146">
    <property type="entry name" value="Hydrolase_4"/>
    <property type="match status" value="1"/>
</dbReference>
<dbReference type="InterPro" id="IPR029058">
    <property type="entry name" value="AB_hydrolase_fold"/>
</dbReference>
<sequence length="372" mass="41997">MVPLNDESSTENHLYTSADHWFRRIRCRFDMATNSVDHCTSFGKLRAQNVFRTGSRGTSSERDDLPAELQCNDVVLKEGYWTNSRGSCLFTSIMTPKSGQTIAVVCFCHGFLGSSSYLIRCEYQRMVKTGIAFVSIDYEGHGQSDGEQGLIPSWDELVGDSLDYFKETLQHDFPGKPAFLCGEVIYGRRSLLFHLREMSYSLEGCRILSSDVQDQRRHGDFSLPPPWVVKVFLAIVGKRGTSSFASLPIAPSKKSLLNDVFRSEEKRRLARDTPLFYGDRKPRLASARELLKASERISSSLGKFNAPFLVQHGLEDIVTDPALSKALYEESPSSDKSIKLYEGFWHSINIGESDENLDIVFNDAIEWILKRS</sequence>
<dbReference type="InterPro" id="IPR022742">
    <property type="entry name" value="Hydrolase_4"/>
</dbReference>
<dbReference type="SUPFAM" id="SSF53474">
    <property type="entry name" value="alpha/beta-Hydrolases"/>
    <property type="match status" value="1"/>
</dbReference>
<evidence type="ECO:0000259" key="1">
    <source>
        <dbReference type="Pfam" id="PF12146"/>
    </source>
</evidence>
<name>A0ABD3QLK8_9STRA</name>
<dbReference type="AlphaFoldDB" id="A0ABD3QLK8"/>
<dbReference type="PANTHER" id="PTHR11614">
    <property type="entry name" value="PHOSPHOLIPASE-RELATED"/>
    <property type="match status" value="1"/>
</dbReference>
<evidence type="ECO:0000313" key="3">
    <source>
        <dbReference type="Proteomes" id="UP001516023"/>
    </source>
</evidence>
<keyword evidence="3" id="KW-1185">Reference proteome</keyword>
<gene>
    <name evidence="2" type="ORF">HJC23_001643</name>
</gene>
<feature type="domain" description="Serine aminopeptidase S33" evidence="1">
    <location>
        <begin position="101"/>
        <end position="349"/>
    </location>
</feature>
<protein>
    <recommendedName>
        <fullName evidence="1">Serine aminopeptidase S33 domain-containing protein</fullName>
    </recommendedName>
</protein>
<proteinExistence type="predicted"/>